<dbReference type="EMBL" id="CAJNDS010002616">
    <property type="protein sequence ID" value="CAE7546257.1"/>
    <property type="molecule type" value="Genomic_DNA"/>
</dbReference>
<accession>A0A812TS86</accession>
<reference evidence="1" key="1">
    <citation type="submission" date="2021-02" db="EMBL/GenBank/DDBJ databases">
        <authorList>
            <person name="Dougan E. K."/>
            <person name="Rhodes N."/>
            <person name="Thang M."/>
            <person name="Chan C."/>
        </authorList>
    </citation>
    <scope>NUCLEOTIDE SEQUENCE</scope>
</reference>
<keyword evidence="2" id="KW-1185">Reference proteome</keyword>
<proteinExistence type="predicted"/>
<dbReference type="OrthoDB" id="10605618at2759"/>
<gene>
    <name evidence="1" type="ORF">SNAT2548_LOCUS30653</name>
</gene>
<sequence length="131" mass="14365">MALARSIVALAESRAEVIQRELATEYMDYLVEVRSGSGIVGENFKVNKASEDSIIVFTPTGFEVKTVQEVGIAGTQRPATLFNKLQAYGYRVSSSKSIGDVLEALSFGEQRPAIFSLRIPRRLLLENPDVA</sequence>
<evidence type="ECO:0000313" key="1">
    <source>
        <dbReference type="EMBL" id="CAE7546257.1"/>
    </source>
</evidence>
<evidence type="ECO:0000313" key="2">
    <source>
        <dbReference type="Proteomes" id="UP000604046"/>
    </source>
</evidence>
<protein>
    <submittedName>
        <fullName evidence="1">Uncharacterized protein</fullName>
    </submittedName>
</protein>
<name>A0A812TS86_9DINO</name>
<organism evidence="1 2">
    <name type="scientific">Symbiodinium natans</name>
    <dbReference type="NCBI Taxonomy" id="878477"/>
    <lineage>
        <taxon>Eukaryota</taxon>
        <taxon>Sar</taxon>
        <taxon>Alveolata</taxon>
        <taxon>Dinophyceae</taxon>
        <taxon>Suessiales</taxon>
        <taxon>Symbiodiniaceae</taxon>
        <taxon>Symbiodinium</taxon>
    </lineage>
</organism>
<dbReference type="AlphaFoldDB" id="A0A812TS86"/>
<comment type="caution">
    <text evidence="1">The sequence shown here is derived from an EMBL/GenBank/DDBJ whole genome shotgun (WGS) entry which is preliminary data.</text>
</comment>
<dbReference type="Proteomes" id="UP000604046">
    <property type="component" value="Unassembled WGS sequence"/>
</dbReference>